<dbReference type="Proteomes" id="UP000229972">
    <property type="component" value="Unassembled WGS sequence"/>
</dbReference>
<dbReference type="EMBL" id="PFAL01000018">
    <property type="protein sequence ID" value="PIR95474.1"/>
    <property type="molecule type" value="Genomic_DNA"/>
</dbReference>
<evidence type="ECO:0000313" key="1">
    <source>
        <dbReference type="EMBL" id="PIR95474.1"/>
    </source>
</evidence>
<reference evidence="2" key="1">
    <citation type="submission" date="2017-09" db="EMBL/GenBank/DDBJ databases">
        <title>Depth-based differentiation of microbial function through sediment-hosted aquifers and enrichment of novel symbionts in the deep terrestrial subsurface.</title>
        <authorList>
            <person name="Probst A.J."/>
            <person name="Ladd B."/>
            <person name="Jarett J.K."/>
            <person name="Geller-Mcgrath D.E."/>
            <person name="Sieber C.M.K."/>
            <person name="Emerson J.B."/>
            <person name="Anantharaman K."/>
            <person name="Thomas B.C."/>
            <person name="Malmstrom R."/>
            <person name="Stieglmeier M."/>
            <person name="Klingl A."/>
            <person name="Woyke T."/>
            <person name="Ryan C.M."/>
            <person name="Banfield J.F."/>
        </authorList>
    </citation>
    <scope>NUCLEOTIDE SEQUENCE [LARGE SCALE GENOMIC DNA]</scope>
</reference>
<organism evidence="1 2">
    <name type="scientific">Candidatus Falkowbacteria bacterium CG10_big_fil_rev_8_21_14_0_10_37_18</name>
    <dbReference type="NCBI Taxonomy" id="1974562"/>
    <lineage>
        <taxon>Bacteria</taxon>
        <taxon>Candidatus Falkowiibacteriota</taxon>
    </lineage>
</organism>
<name>A0A2H0V8N9_9BACT</name>
<evidence type="ECO:0000313" key="2">
    <source>
        <dbReference type="Proteomes" id="UP000229972"/>
    </source>
</evidence>
<accession>A0A2H0V8N9</accession>
<comment type="caution">
    <text evidence="1">The sequence shown here is derived from an EMBL/GenBank/DDBJ whole genome shotgun (WGS) entry which is preliminary data.</text>
</comment>
<gene>
    <name evidence="1" type="ORF">COT93_02050</name>
</gene>
<proteinExistence type="predicted"/>
<sequence>MFGSATSARVSFGKNNQDPNNDGELFINVDTKKSAAQLIADQKLAEKNRAGNTIIKTSKVVIDGLPGTLLIATNDEIKNDIPTWEYNAVLVEKDAVTYVLSNGAIKSNNFEEFYKSFRFSTDWLPFSSSYFTLSFKFPSGFEVKEAQNHILIAKSPYYTVDIGGNNSFLYLNRYDERNTRESMIAYYKKSLKNWKESQIVVDGSSFLTIKGTDIGGFEGDSAGRIMAVFFDASWLRIMERPLNKDQDFDPIAIGNEILATFKFSK</sequence>
<protein>
    <submittedName>
        <fullName evidence="1">Uncharacterized protein</fullName>
    </submittedName>
</protein>
<dbReference type="AlphaFoldDB" id="A0A2H0V8N9"/>